<sequence>MRKEAEIRQSELEKVPRYTRDLQDVIVRSKEVGVEKALTEWSGRIIERRLAWLEKNKDCFTRLQGTEVRKGFQLVLFEYMGISPEEVPIIEETETRITWQAYDFCPYFEAIKALGMDTRMVCKYATETPVQALLNVLNPRLRFSRNYQNVRPYTDYCEETIELIE</sequence>
<name>A0A2M6YS14_9BACT</name>
<dbReference type="EMBL" id="PEWZ01000031">
    <property type="protein sequence ID" value="PIU36216.1"/>
    <property type="molecule type" value="Genomic_DNA"/>
</dbReference>
<gene>
    <name evidence="1" type="ORF">COT03_00540</name>
</gene>
<evidence type="ECO:0000313" key="1">
    <source>
        <dbReference type="EMBL" id="PIU36216.1"/>
    </source>
</evidence>
<dbReference type="Proteomes" id="UP000229502">
    <property type="component" value="Unassembled WGS sequence"/>
</dbReference>
<reference evidence="2" key="1">
    <citation type="submission" date="2017-09" db="EMBL/GenBank/DDBJ databases">
        <title>Depth-based differentiation of microbial function through sediment-hosted aquifers and enrichment of novel symbionts in the deep terrestrial subsurface.</title>
        <authorList>
            <person name="Probst A.J."/>
            <person name="Ladd B."/>
            <person name="Jarett J.K."/>
            <person name="Geller-Mcgrath D.E."/>
            <person name="Sieber C.M.K."/>
            <person name="Emerson J.B."/>
            <person name="Anantharaman K."/>
            <person name="Thomas B.C."/>
            <person name="Malmstrom R."/>
            <person name="Stieglmeier M."/>
            <person name="Klingl A."/>
            <person name="Woyke T."/>
            <person name="Ryan C.M."/>
            <person name="Banfield J.F."/>
        </authorList>
    </citation>
    <scope>NUCLEOTIDE SEQUENCE [LARGE SCALE GENOMIC DNA]</scope>
</reference>
<comment type="caution">
    <text evidence="1">The sequence shown here is derived from an EMBL/GenBank/DDBJ whole genome shotgun (WGS) entry which is preliminary data.</text>
</comment>
<protein>
    <submittedName>
        <fullName evidence="1">Uncharacterized protein</fullName>
    </submittedName>
</protein>
<dbReference type="AlphaFoldDB" id="A0A2M6YS14"/>
<accession>A0A2M6YS14</accession>
<organism evidence="1 2">
    <name type="scientific">Candidatus Shapirobacteria bacterium CG07_land_8_20_14_0_80_39_18</name>
    <dbReference type="NCBI Taxonomy" id="1974882"/>
    <lineage>
        <taxon>Bacteria</taxon>
        <taxon>Candidatus Shapironibacteriota</taxon>
    </lineage>
</organism>
<evidence type="ECO:0000313" key="2">
    <source>
        <dbReference type="Proteomes" id="UP000229502"/>
    </source>
</evidence>
<proteinExistence type="predicted"/>